<evidence type="ECO:0000313" key="3">
    <source>
        <dbReference type="EMBL" id="GLI91054.1"/>
    </source>
</evidence>
<dbReference type="RefSeq" id="WP_281799617.1">
    <property type="nucleotide sequence ID" value="NZ_BSEC01000001.1"/>
</dbReference>
<evidence type="ECO:0008006" key="5">
    <source>
        <dbReference type="Google" id="ProtNLM"/>
    </source>
</evidence>
<organism evidence="3 4">
    <name type="scientific">Methylocystis echinoides</name>
    <dbReference type="NCBI Taxonomy" id="29468"/>
    <lineage>
        <taxon>Bacteria</taxon>
        <taxon>Pseudomonadati</taxon>
        <taxon>Pseudomonadota</taxon>
        <taxon>Alphaproteobacteria</taxon>
        <taxon>Hyphomicrobiales</taxon>
        <taxon>Methylocystaceae</taxon>
        <taxon>Methylocystis</taxon>
    </lineage>
</organism>
<dbReference type="GO" id="GO:0006355">
    <property type="term" value="P:regulation of DNA-templated transcription"/>
    <property type="evidence" value="ECO:0007669"/>
    <property type="project" value="InterPro"/>
</dbReference>
<proteinExistence type="inferred from homology"/>
<dbReference type="InterPro" id="IPR010985">
    <property type="entry name" value="Ribbon_hlx_hlx"/>
</dbReference>
<gene>
    <name evidence="3" type="ORF">LMG27198_00460</name>
</gene>
<evidence type="ECO:0000256" key="1">
    <source>
        <dbReference type="ARBA" id="ARBA00022649"/>
    </source>
</evidence>
<evidence type="ECO:0000256" key="2">
    <source>
        <dbReference type="ARBA" id="ARBA00049988"/>
    </source>
</evidence>
<comment type="similarity">
    <text evidence="2">Belongs to the TacA antitoxin family.</text>
</comment>
<keyword evidence="1" id="KW-1277">Toxin-antitoxin system</keyword>
<comment type="caution">
    <text evidence="3">The sequence shown here is derived from an EMBL/GenBank/DDBJ whole genome shotgun (WGS) entry which is preliminary data.</text>
</comment>
<sequence length="87" mass="9758">MTTSVLSVRVSPEERLLLEEAASQSRSTLSDFIRRKALEAAEAEIFSRNVITIPAKDWEAFESWLARPAKATPALAELAQRTPSWEK</sequence>
<reference evidence="3" key="1">
    <citation type="journal article" date="2023" name="Int. J. Syst. Evol. Microbiol.">
        <title>Methylocystis iwaonis sp. nov., a type II methane-oxidizing bacterium from surface soil of a rice paddy field in Japan, and emended description of the genus Methylocystis (ex Whittenbury et al. 1970) Bowman et al. 1993.</title>
        <authorList>
            <person name="Kaise H."/>
            <person name="Sawadogo J.B."/>
            <person name="Alam M.S."/>
            <person name="Ueno C."/>
            <person name="Dianou D."/>
            <person name="Shinjo R."/>
            <person name="Asakawa S."/>
        </authorList>
    </citation>
    <scope>NUCLEOTIDE SEQUENCE</scope>
    <source>
        <strain evidence="3">LMG27198</strain>
    </source>
</reference>
<dbReference type="Gene3D" id="1.20.5.780">
    <property type="entry name" value="Single helix bin"/>
    <property type="match status" value="1"/>
</dbReference>
<dbReference type="InterPro" id="IPR014795">
    <property type="entry name" value="TacA_1-like"/>
</dbReference>
<dbReference type="SUPFAM" id="SSF47598">
    <property type="entry name" value="Ribbon-helix-helix"/>
    <property type="match status" value="1"/>
</dbReference>
<dbReference type="PANTHER" id="PTHR35401">
    <property type="entry name" value="COPG FAMILY HELIX-TURN-HELIX PROTEIN-RELATED-RELATED"/>
    <property type="match status" value="1"/>
</dbReference>
<accession>A0A9W6GQG4</accession>
<name>A0A9W6GQG4_9HYPH</name>
<evidence type="ECO:0000313" key="4">
    <source>
        <dbReference type="Proteomes" id="UP001144323"/>
    </source>
</evidence>
<dbReference type="EMBL" id="BSEC01000001">
    <property type="protein sequence ID" value="GLI91054.1"/>
    <property type="molecule type" value="Genomic_DNA"/>
</dbReference>
<dbReference type="Pfam" id="PF08681">
    <property type="entry name" value="TacA1"/>
    <property type="match status" value="1"/>
</dbReference>
<dbReference type="Proteomes" id="UP001144323">
    <property type="component" value="Unassembled WGS sequence"/>
</dbReference>
<protein>
    <recommendedName>
        <fullName evidence="5">DUF1778 domain-containing protein</fullName>
    </recommendedName>
</protein>
<dbReference type="AlphaFoldDB" id="A0A9W6GQG4"/>
<keyword evidence="4" id="KW-1185">Reference proteome</keyword>